<evidence type="ECO:0000313" key="7">
    <source>
        <dbReference type="EMBL" id="GAA4945144.1"/>
    </source>
</evidence>
<dbReference type="PANTHER" id="PTHR38480:SF1">
    <property type="entry name" value="SLR0254 PROTEIN"/>
    <property type="match status" value="1"/>
</dbReference>
<dbReference type="PANTHER" id="PTHR38480">
    <property type="entry name" value="SLR0254 PROTEIN"/>
    <property type="match status" value="1"/>
</dbReference>
<evidence type="ECO:0000256" key="1">
    <source>
        <dbReference type="ARBA" id="ARBA00004141"/>
    </source>
</evidence>
<feature type="domain" description="RDD" evidence="6">
    <location>
        <begin position="21"/>
        <end position="142"/>
    </location>
</feature>
<dbReference type="Pfam" id="PF06271">
    <property type="entry name" value="RDD"/>
    <property type="match status" value="1"/>
</dbReference>
<sequence>MIDTRYQIETPEGIDLQAQLAGPAPRGLAFLTDFSIRAVIYIAGSIVFGIFGWGYGFILVLLFLLEWFYPVLFEVLNKGQTPGKQLMDLAVVNDDLTPITWHASVIRNLLRTADMLPFFYLFGISALFITARFQRLGDLAAGTLVIHKILPTDSHSLPEVPAQAPAHALALDDQIAIINYTQRHHQLSESRQQELAEILTPLHNRKGLAAVRYLQGMGRWLLGDKS</sequence>
<name>A0AAV3U348_9ALTE</name>
<dbReference type="Proteomes" id="UP001409585">
    <property type="component" value="Unassembled WGS sequence"/>
</dbReference>
<evidence type="ECO:0000259" key="6">
    <source>
        <dbReference type="Pfam" id="PF06271"/>
    </source>
</evidence>
<keyword evidence="4 5" id="KW-0472">Membrane</keyword>
<keyword evidence="2 5" id="KW-0812">Transmembrane</keyword>
<evidence type="ECO:0000256" key="4">
    <source>
        <dbReference type="ARBA" id="ARBA00023136"/>
    </source>
</evidence>
<evidence type="ECO:0000313" key="8">
    <source>
        <dbReference type="Proteomes" id="UP001409585"/>
    </source>
</evidence>
<keyword evidence="8" id="KW-1185">Reference proteome</keyword>
<comment type="subcellular location">
    <subcellularLocation>
        <location evidence="1">Membrane</location>
        <topology evidence="1">Multi-pass membrane protein</topology>
    </subcellularLocation>
</comment>
<organism evidence="7 8">
    <name type="scientific">Halioxenophilus aromaticivorans</name>
    <dbReference type="NCBI Taxonomy" id="1306992"/>
    <lineage>
        <taxon>Bacteria</taxon>
        <taxon>Pseudomonadati</taxon>
        <taxon>Pseudomonadota</taxon>
        <taxon>Gammaproteobacteria</taxon>
        <taxon>Alteromonadales</taxon>
        <taxon>Alteromonadaceae</taxon>
        <taxon>Halioxenophilus</taxon>
    </lineage>
</organism>
<dbReference type="InterPro" id="IPR010432">
    <property type="entry name" value="RDD"/>
</dbReference>
<evidence type="ECO:0000256" key="2">
    <source>
        <dbReference type="ARBA" id="ARBA00022692"/>
    </source>
</evidence>
<dbReference type="GO" id="GO:0016020">
    <property type="term" value="C:membrane"/>
    <property type="evidence" value="ECO:0007669"/>
    <property type="project" value="UniProtKB-SubCell"/>
</dbReference>
<evidence type="ECO:0000256" key="3">
    <source>
        <dbReference type="ARBA" id="ARBA00022989"/>
    </source>
</evidence>
<feature type="transmembrane region" description="Helical" evidence="5">
    <location>
        <begin position="115"/>
        <end position="133"/>
    </location>
</feature>
<keyword evidence="3 5" id="KW-1133">Transmembrane helix</keyword>
<reference evidence="8" key="1">
    <citation type="journal article" date="2019" name="Int. J. Syst. Evol. Microbiol.">
        <title>The Global Catalogue of Microorganisms (GCM) 10K type strain sequencing project: providing services to taxonomists for standard genome sequencing and annotation.</title>
        <authorList>
            <consortium name="The Broad Institute Genomics Platform"/>
            <consortium name="The Broad Institute Genome Sequencing Center for Infectious Disease"/>
            <person name="Wu L."/>
            <person name="Ma J."/>
        </authorList>
    </citation>
    <scope>NUCLEOTIDE SEQUENCE [LARGE SCALE GENOMIC DNA]</scope>
    <source>
        <strain evidence="8">JCM 19134</strain>
    </source>
</reference>
<dbReference type="AlphaFoldDB" id="A0AAV3U348"/>
<proteinExistence type="predicted"/>
<evidence type="ECO:0000256" key="5">
    <source>
        <dbReference type="SAM" id="Phobius"/>
    </source>
</evidence>
<gene>
    <name evidence="7" type="ORF">GCM10025791_25370</name>
</gene>
<accession>A0AAV3U348</accession>
<dbReference type="RefSeq" id="WP_345422593.1">
    <property type="nucleotide sequence ID" value="NZ_AP031496.1"/>
</dbReference>
<feature type="transmembrane region" description="Helical" evidence="5">
    <location>
        <begin position="38"/>
        <end position="65"/>
    </location>
</feature>
<comment type="caution">
    <text evidence="7">The sequence shown here is derived from an EMBL/GenBank/DDBJ whole genome shotgun (WGS) entry which is preliminary data.</text>
</comment>
<dbReference type="EMBL" id="BAABLX010000024">
    <property type="protein sequence ID" value="GAA4945144.1"/>
    <property type="molecule type" value="Genomic_DNA"/>
</dbReference>
<protein>
    <submittedName>
        <fullName evidence="7">RDD family protein</fullName>
    </submittedName>
</protein>